<dbReference type="AlphaFoldDB" id="A0A7C4LNW2"/>
<accession>A0A7C4LNW2</accession>
<evidence type="ECO:0008006" key="3">
    <source>
        <dbReference type="Google" id="ProtNLM"/>
    </source>
</evidence>
<dbReference type="Gene3D" id="2.60.40.10">
    <property type="entry name" value="Immunoglobulins"/>
    <property type="match status" value="1"/>
</dbReference>
<keyword evidence="1" id="KW-0175">Coiled coil</keyword>
<dbReference type="EMBL" id="DSVQ01000016">
    <property type="protein sequence ID" value="HGT40398.1"/>
    <property type="molecule type" value="Genomic_DNA"/>
</dbReference>
<comment type="caution">
    <text evidence="2">The sequence shown here is derived from an EMBL/GenBank/DDBJ whole genome shotgun (WGS) entry which is preliminary data.</text>
</comment>
<dbReference type="InterPro" id="IPR013783">
    <property type="entry name" value="Ig-like_fold"/>
</dbReference>
<proteinExistence type="predicted"/>
<protein>
    <recommendedName>
        <fullName evidence="3">Cadherin repeat domain-containing protein</fullName>
    </recommendedName>
</protein>
<sequence>MPIQLTRQQILLIVCVLSILLWQGGGCVSEVVFGPFQKREQEYETLSKNVETKRAEKEEVELAQRRLAEWRARSLPPDPKPPATTRSRGAEAIAAQSMYQEWITDLALLAGFDNPSITPAATRRVMKLSNSRVGDPNVYVAVTVIIEAYATYGQLCTFLDHFHRANLLHRISLLKVESRESAGDPQMKVLLNAEALALTDVKPRKTLLAETTLAAPLPAAAVVCEVVSGDGFPKQPPFRIRIGNEYLTVTAIDGQTWTVSRGAERTRPLDHDAHSVVEFTPLNPAAPSRNTEEFRELLRRNPFIKPPPPKQYQLELGPLGEQVVVRGEQLDYTLPVKGYDPTLGKPEFVLAAAAPAGLQLDRNSGKITWRPTAEQPAGKVPLSLEIRHPNAPHGKLTAELTLVLREPNSKPVVNLTPPPVAYVGREWVYPLDLSDLETPRERLNIRLADGAPTGLTVALPAGELRWNPPESLAPGNFNVSLTVTDDGTPPQSTTSTFTLRLEDDAAQFTRLVGVVNRNGTPEAQLYNRLGDKTTYVHLGDRLRVADVEGEVTEIGLKHVLLKQGDQVLRWGLGDSLRDLQKVAVVNAADRPSAVDEALRPPTPQ</sequence>
<evidence type="ECO:0000313" key="2">
    <source>
        <dbReference type="EMBL" id="HGT40398.1"/>
    </source>
</evidence>
<dbReference type="Pfam" id="PF05345">
    <property type="entry name" value="He_PIG"/>
    <property type="match status" value="1"/>
</dbReference>
<evidence type="ECO:0000256" key="1">
    <source>
        <dbReference type="SAM" id="Coils"/>
    </source>
</evidence>
<gene>
    <name evidence="2" type="ORF">ENS64_14225</name>
</gene>
<name>A0A7C4LNW2_9PLAN</name>
<organism evidence="2">
    <name type="scientific">Schlesneria paludicola</name>
    <dbReference type="NCBI Taxonomy" id="360056"/>
    <lineage>
        <taxon>Bacteria</taxon>
        <taxon>Pseudomonadati</taxon>
        <taxon>Planctomycetota</taxon>
        <taxon>Planctomycetia</taxon>
        <taxon>Planctomycetales</taxon>
        <taxon>Planctomycetaceae</taxon>
        <taxon>Schlesneria</taxon>
    </lineage>
</organism>
<feature type="coiled-coil region" evidence="1">
    <location>
        <begin position="36"/>
        <end position="73"/>
    </location>
</feature>
<reference evidence="2" key="1">
    <citation type="journal article" date="2020" name="mSystems">
        <title>Genome- and Community-Level Interaction Insights into Carbon Utilization and Element Cycling Functions of Hydrothermarchaeota in Hydrothermal Sediment.</title>
        <authorList>
            <person name="Zhou Z."/>
            <person name="Liu Y."/>
            <person name="Xu W."/>
            <person name="Pan J."/>
            <person name="Luo Z.H."/>
            <person name="Li M."/>
        </authorList>
    </citation>
    <scope>NUCLEOTIDE SEQUENCE [LARGE SCALE GENOMIC DNA]</scope>
    <source>
        <strain evidence="2">SpSt-508</strain>
    </source>
</reference>